<dbReference type="InterPro" id="IPR001387">
    <property type="entry name" value="Cro/C1-type_HTH"/>
</dbReference>
<dbReference type="CDD" id="cd00093">
    <property type="entry name" value="HTH_XRE"/>
    <property type="match status" value="1"/>
</dbReference>
<dbReference type="SMART" id="SM00530">
    <property type="entry name" value="HTH_XRE"/>
    <property type="match status" value="1"/>
</dbReference>
<comment type="caution">
    <text evidence="3">The sequence shown here is derived from an EMBL/GenBank/DDBJ whole genome shotgun (WGS) entry which is preliminary data.</text>
</comment>
<dbReference type="Gene3D" id="1.10.260.40">
    <property type="entry name" value="lambda repressor-like DNA-binding domains"/>
    <property type="match status" value="1"/>
</dbReference>
<dbReference type="Pfam" id="PF13560">
    <property type="entry name" value="HTH_31"/>
    <property type="match status" value="1"/>
</dbReference>
<dbReference type="PANTHER" id="PTHR35010">
    <property type="entry name" value="BLL4672 PROTEIN-RELATED"/>
    <property type="match status" value="1"/>
</dbReference>
<sequence>MSDDDRANLLGGYLRARRALVSPEQAGIPAGAHRRVPGLRREELAMLAGISADYYLRLERGRDKNPSAQVLQSLARVLRLDELEQEYLLGLAAPHPTPRRRRKPEHVPARLHQLLASVQVPAFVEGRAFDVLASNQLAVALSPRLAPGRNRLRSLLLDPEEQAFQQDWARSLEGFVATFRRSIGDDVDNPRFVELVGELALSSERFRTLWARHDIRSLEGGTTTVNHPVVGELRLHRDKLPVDDLLLVLYYPDRGSESDEKLRVLASLARTASAPTSPIPTHDESPTRDESRTAEANSPLDRHNDR</sequence>
<keyword evidence="4" id="KW-1185">Reference proteome</keyword>
<dbReference type="RefSeq" id="WP_345633805.1">
    <property type="nucleotide sequence ID" value="NZ_BAABJQ010000017.1"/>
</dbReference>
<dbReference type="EMBL" id="BAABJQ010000017">
    <property type="protein sequence ID" value="GAA5192304.1"/>
    <property type="molecule type" value="Genomic_DNA"/>
</dbReference>
<dbReference type="PANTHER" id="PTHR35010:SF2">
    <property type="entry name" value="BLL4672 PROTEIN"/>
    <property type="match status" value="1"/>
</dbReference>
<feature type="compositionally biased region" description="Basic and acidic residues" evidence="1">
    <location>
        <begin position="281"/>
        <end position="293"/>
    </location>
</feature>
<dbReference type="Pfam" id="PF17765">
    <property type="entry name" value="MLTR_LBD"/>
    <property type="match status" value="1"/>
</dbReference>
<dbReference type="InterPro" id="IPR010982">
    <property type="entry name" value="Lambda_DNA-bd_dom_sf"/>
</dbReference>
<evidence type="ECO:0000313" key="4">
    <source>
        <dbReference type="Proteomes" id="UP001501570"/>
    </source>
</evidence>
<name>A0ABP9SA58_9ACTN</name>
<dbReference type="Proteomes" id="UP001501570">
    <property type="component" value="Unassembled WGS sequence"/>
</dbReference>
<evidence type="ECO:0000256" key="1">
    <source>
        <dbReference type="SAM" id="MobiDB-lite"/>
    </source>
</evidence>
<protein>
    <submittedName>
        <fullName evidence="3">Helix-turn-helix transcriptional regulator</fullName>
    </submittedName>
</protein>
<gene>
    <name evidence="3" type="ORF">GCM10023322_51620</name>
</gene>
<evidence type="ECO:0000259" key="2">
    <source>
        <dbReference type="PROSITE" id="PS50943"/>
    </source>
</evidence>
<evidence type="ECO:0000313" key="3">
    <source>
        <dbReference type="EMBL" id="GAA5192304.1"/>
    </source>
</evidence>
<dbReference type="SUPFAM" id="SSF47413">
    <property type="entry name" value="lambda repressor-like DNA-binding domains"/>
    <property type="match status" value="1"/>
</dbReference>
<proteinExistence type="predicted"/>
<reference evidence="4" key="1">
    <citation type="journal article" date="2019" name="Int. J. Syst. Evol. Microbiol.">
        <title>The Global Catalogue of Microorganisms (GCM) 10K type strain sequencing project: providing services to taxonomists for standard genome sequencing and annotation.</title>
        <authorList>
            <consortium name="The Broad Institute Genomics Platform"/>
            <consortium name="The Broad Institute Genome Sequencing Center for Infectious Disease"/>
            <person name="Wu L."/>
            <person name="Ma J."/>
        </authorList>
    </citation>
    <scope>NUCLEOTIDE SEQUENCE [LARGE SCALE GENOMIC DNA]</scope>
    <source>
        <strain evidence="4">JCM 18304</strain>
    </source>
</reference>
<dbReference type="InterPro" id="IPR041413">
    <property type="entry name" value="MLTR_LBD"/>
</dbReference>
<feature type="domain" description="HTH cro/C1-type" evidence="2">
    <location>
        <begin position="38"/>
        <end position="83"/>
    </location>
</feature>
<dbReference type="Gene3D" id="3.30.450.180">
    <property type="match status" value="1"/>
</dbReference>
<dbReference type="PROSITE" id="PS50943">
    <property type="entry name" value="HTH_CROC1"/>
    <property type="match status" value="1"/>
</dbReference>
<organism evidence="3 4">
    <name type="scientific">Rugosimonospora acidiphila</name>
    <dbReference type="NCBI Taxonomy" id="556531"/>
    <lineage>
        <taxon>Bacteria</taxon>
        <taxon>Bacillati</taxon>
        <taxon>Actinomycetota</taxon>
        <taxon>Actinomycetes</taxon>
        <taxon>Micromonosporales</taxon>
        <taxon>Micromonosporaceae</taxon>
        <taxon>Rugosimonospora</taxon>
    </lineage>
</organism>
<feature type="region of interest" description="Disordered" evidence="1">
    <location>
        <begin position="269"/>
        <end position="306"/>
    </location>
</feature>
<accession>A0ABP9SA58</accession>